<evidence type="ECO:0000313" key="7">
    <source>
        <dbReference type="EMBL" id="RLQ87546.1"/>
    </source>
</evidence>
<sequence length="431" mass="46113">MVSVEWRAMNYRLLAPFASLFLSAFLMFAAIGLTNLIIPLRAGVEGWSAGTIGVIGMAQAIAFTAACFLMPVQIRRVGHIRTFAAIQTVLAASIILHGLVVSPWAWALFRVLAGLAAAGSYMVLESWLNEKAEPANRGFVLSAYLIVTMVGLTAGQYAYTLFEIGDGRLFQLTALLFGAALLPMTLSVSPSPVPPETVKLDLNGLFARSPVGFVGALLSGFLFGVWNYFAPLYGQRIGLSSVATATLVSAAMVGGMLAQFPFGRLSDRIDRRYVMAMIGAVGAVVCLFLSMAAPQSALLNMMGTLMIGMALFPSYSIAVAHTNDHANADEFVQVSGSLLITYGIGTMVGPVIGGQLFSLIGPIGLFVSLGTTFLAYGSYAYWRTTRREAIAPEERDDFQAVPVTPFQTQQVYELDPRQDESGPVEQEEAAA</sequence>
<comment type="caution">
    <text evidence="7">The sequence shown here is derived from an EMBL/GenBank/DDBJ whole genome shotgun (WGS) entry which is preliminary data.</text>
</comment>
<reference evidence="7 8" key="1">
    <citation type="submission" date="2018-10" db="EMBL/GenBank/DDBJ databases">
        <title>Notoacmeibacter sp. M2BS9Y-3-1, whole genome shotgun sequence.</title>
        <authorList>
            <person name="Tuo L."/>
        </authorList>
    </citation>
    <scope>NUCLEOTIDE SEQUENCE [LARGE SCALE GENOMIC DNA]</scope>
    <source>
        <strain evidence="7 8">M2BS9Y-3-1</strain>
    </source>
</reference>
<feature type="transmembrane region" description="Helical" evidence="5">
    <location>
        <begin position="82"/>
        <end position="101"/>
    </location>
</feature>
<evidence type="ECO:0000256" key="4">
    <source>
        <dbReference type="SAM" id="MobiDB-lite"/>
    </source>
</evidence>
<dbReference type="Proteomes" id="UP000281094">
    <property type="component" value="Unassembled WGS sequence"/>
</dbReference>
<dbReference type="GO" id="GO:0005886">
    <property type="term" value="C:plasma membrane"/>
    <property type="evidence" value="ECO:0007669"/>
    <property type="project" value="TreeGrafter"/>
</dbReference>
<keyword evidence="1 5" id="KW-0812">Transmembrane</keyword>
<dbReference type="EMBL" id="RCWN01000001">
    <property type="protein sequence ID" value="RLQ87546.1"/>
    <property type="molecule type" value="Genomic_DNA"/>
</dbReference>
<feature type="transmembrane region" description="Helical" evidence="5">
    <location>
        <begin position="274"/>
        <end position="293"/>
    </location>
</feature>
<evidence type="ECO:0000256" key="2">
    <source>
        <dbReference type="ARBA" id="ARBA00022989"/>
    </source>
</evidence>
<dbReference type="InterPro" id="IPR011701">
    <property type="entry name" value="MFS"/>
</dbReference>
<feature type="transmembrane region" description="Helical" evidence="5">
    <location>
        <begin position="169"/>
        <end position="189"/>
    </location>
</feature>
<dbReference type="InterPro" id="IPR047200">
    <property type="entry name" value="MFS_YcaD-like"/>
</dbReference>
<evidence type="ECO:0000256" key="3">
    <source>
        <dbReference type="ARBA" id="ARBA00023136"/>
    </source>
</evidence>
<proteinExistence type="predicted"/>
<organism evidence="7 8">
    <name type="scientific">Notoacmeibacter ruber</name>
    <dbReference type="NCBI Taxonomy" id="2670375"/>
    <lineage>
        <taxon>Bacteria</taxon>
        <taxon>Pseudomonadati</taxon>
        <taxon>Pseudomonadota</taxon>
        <taxon>Alphaproteobacteria</taxon>
        <taxon>Hyphomicrobiales</taxon>
        <taxon>Notoacmeibacteraceae</taxon>
        <taxon>Notoacmeibacter</taxon>
    </lineage>
</organism>
<feature type="transmembrane region" description="Helical" evidence="5">
    <location>
        <begin position="331"/>
        <end position="353"/>
    </location>
</feature>
<dbReference type="CDD" id="cd17477">
    <property type="entry name" value="MFS_YcaD_like"/>
    <property type="match status" value="1"/>
</dbReference>
<dbReference type="PROSITE" id="PS50850">
    <property type="entry name" value="MFS"/>
    <property type="match status" value="1"/>
</dbReference>
<feature type="transmembrane region" description="Helical" evidence="5">
    <location>
        <begin position="299"/>
        <end position="319"/>
    </location>
</feature>
<dbReference type="GO" id="GO:0022857">
    <property type="term" value="F:transmembrane transporter activity"/>
    <property type="evidence" value="ECO:0007669"/>
    <property type="project" value="InterPro"/>
</dbReference>
<feature type="transmembrane region" description="Helical" evidence="5">
    <location>
        <begin position="139"/>
        <end position="157"/>
    </location>
</feature>
<evidence type="ECO:0000259" key="6">
    <source>
        <dbReference type="PROSITE" id="PS50850"/>
    </source>
</evidence>
<dbReference type="Pfam" id="PF07690">
    <property type="entry name" value="MFS_1"/>
    <property type="match status" value="1"/>
</dbReference>
<evidence type="ECO:0000313" key="8">
    <source>
        <dbReference type="Proteomes" id="UP000281094"/>
    </source>
</evidence>
<dbReference type="InterPro" id="IPR020846">
    <property type="entry name" value="MFS_dom"/>
</dbReference>
<evidence type="ECO:0000256" key="1">
    <source>
        <dbReference type="ARBA" id="ARBA00022692"/>
    </source>
</evidence>
<keyword evidence="8" id="KW-1185">Reference proteome</keyword>
<dbReference type="InterPro" id="IPR036259">
    <property type="entry name" value="MFS_trans_sf"/>
</dbReference>
<dbReference type="AlphaFoldDB" id="A0A3L7JA98"/>
<protein>
    <submittedName>
        <fullName evidence="7">MFS transporter</fullName>
    </submittedName>
</protein>
<evidence type="ECO:0000256" key="5">
    <source>
        <dbReference type="SAM" id="Phobius"/>
    </source>
</evidence>
<feature type="transmembrane region" description="Helical" evidence="5">
    <location>
        <begin position="241"/>
        <end position="262"/>
    </location>
</feature>
<dbReference type="SUPFAM" id="SSF103473">
    <property type="entry name" value="MFS general substrate transporter"/>
    <property type="match status" value="1"/>
</dbReference>
<gene>
    <name evidence="7" type="ORF">D8780_04315</name>
</gene>
<feature type="transmembrane region" description="Helical" evidence="5">
    <location>
        <begin position="12"/>
        <end position="38"/>
    </location>
</feature>
<feature type="region of interest" description="Disordered" evidence="4">
    <location>
        <begin position="412"/>
        <end position="431"/>
    </location>
</feature>
<accession>A0A3L7JA98</accession>
<dbReference type="PANTHER" id="PTHR23521:SF3">
    <property type="entry name" value="MFS TRANSPORTER"/>
    <property type="match status" value="1"/>
</dbReference>
<feature type="transmembrane region" description="Helical" evidence="5">
    <location>
        <begin position="107"/>
        <end position="127"/>
    </location>
</feature>
<feature type="transmembrane region" description="Helical" evidence="5">
    <location>
        <begin position="359"/>
        <end position="382"/>
    </location>
</feature>
<feature type="transmembrane region" description="Helical" evidence="5">
    <location>
        <begin position="210"/>
        <end position="229"/>
    </location>
</feature>
<dbReference type="Gene3D" id="1.20.1250.20">
    <property type="entry name" value="MFS general substrate transporter like domains"/>
    <property type="match status" value="2"/>
</dbReference>
<name>A0A3L7JA98_9HYPH</name>
<dbReference type="PANTHER" id="PTHR23521">
    <property type="entry name" value="TRANSPORTER MFS SUPERFAMILY"/>
    <property type="match status" value="1"/>
</dbReference>
<feature type="transmembrane region" description="Helical" evidence="5">
    <location>
        <begin position="50"/>
        <end position="70"/>
    </location>
</feature>
<keyword evidence="2 5" id="KW-1133">Transmembrane helix</keyword>
<keyword evidence="3 5" id="KW-0472">Membrane</keyword>
<feature type="domain" description="Major facilitator superfamily (MFS) profile" evidence="6">
    <location>
        <begin position="208"/>
        <end position="431"/>
    </location>
</feature>